<feature type="compositionally biased region" description="Basic and acidic residues" evidence="1">
    <location>
        <begin position="67"/>
        <end position="76"/>
    </location>
</feature>
<organism evidence="2 3">
    <name type="scientific">Athelia psychrophila</name>
    <dbReference type="NCBI Taxonomy" id="1759441"/>
    <lineage>
        <taxon>Eukaryota</taxon>
        <taxon>Fungi</taxon>
        <taxon>Dikarya</taxon>
        <taxon>Basidiomycota</taxon>
        <taxon>Agaricomycotina</taxon>
        <taxon>Agaricomycetes</taxon>
        <taxon>Agaricomycetidae</taxon>
        <taxon>Atheliales</taxon>
        <taxon>Atheliaceae</taxon>
        <taxon>Athelia</taxon>
    </lineage>
</organism>
<name>A0A166FUK6_9AGAM</name>
<feature type="compositionally biased region" description="Acidic residues" evidence="1">
    <location>
        <begin position="51"/>
        <end position="66"/>
    </location>
</feature>
<keyword evidence="3" id="KW-1185">Reference proteome</keyword>
<feature type="region of interest" description="Disordered" evidence="1">
    <location>
        <begin position="42"/>
        <end position="79"/>
    </location>
</feature>
<dbReference type="EMBL" id="KV417585">
    <property type="protein sequence ID" value="KZP17178.1"/>
    <property type="molecule type" value="Genomic_DNA"/>
</dbReference>
<proteinExistence type="predicted"/>
<reference evidence="2 3" key="1">
    <citation type="journal article" date="2016" name="Mol. Biol. Evol.">
        <title>Comparative Genomics of Early-Diverging Mushroom-Forming Fungi Provides Insights into the Origins of Lignocellulose Decay Capabilities.</title>
        <authorList>
            <person name="Nagy L.G."/>
            <person name="Riley R."/>
            <person name="Tritt A."/>
            <person name="Adam C."/>
            <person name="Daum C."/>
            <person name="Floudas D."/>
            <person name="Sun H."/>
            <person name="Yadav J.S."/>
            <person name="Pangilinan J."/>
            <person name="Larsson K.H."/>
            <person name="Matsuura K."/>
            <person name="Barry K."/>
            <person name="Labutti K."/>
            <person name="Kuo R."/>
            <person name="Ohm R.A."/>
            <person name="Bhattacharya S.S."/>
            <person name="Shirouzu T."/>
            <person name="Yoshinaga Y."/>
            <person name="Martin F.M."/>
            <person name="Grigoriev I.V."/>
            <person name="Hibbett D.S."/>
        </authorList>
    </citation>
    <scope>NUCLEOTIDE SEQUENCE [LARGE SCALE GENOMIC DNA]</scope>
    <source>
        <strain evidence="2 3">CBS 109695</strain>
    </source>
</reference>
<accession>A0A166FUK6</accession>
<evidence type="ECO:0000313" key="3">
    <source>
        <dbReference type="Proteomes" id="UP000076532"/>
    </source>
</evidence>
<dbReference type="OrthoDB" id="3242924at2759"/>
<sequence>MPYNKNRDQIKRCHCQPTCNQLLGLKQRNRHYKLVVDKINIPRSTTPSDNEGIDDLEDSDNPEEDRLDSTDSDKSGDVAMADASDHNEFEDHLADLGDEILADGGQENGDGFYDDREEYEWDNRADLELQERQLSRQEIDEALEDELGPERAKEMYELNQDRMNARAFKLRQMSNISRKTFDQMRFTFQDHLTIDSLWVIQHRFSMLTEIEPILYDCCINSCLCYVGKYEKDTYCRFCNEPRTRGGKAQQTFSYLPLIPQLQGYFQSKKKIEALSYRSNFIHSPDNICDIFDSEHYRHLLATQVTVDGHQQPYCYFDSPTDIAFSFCSDGYLLFKRRRGGPSATPLILQIYNLSPTTRIHSDKCLSLGIIPGPYAPKDKGSFLTPFDDECARLAYGNFQLHMVAINSDLGIKGHNAFSPCRSCEIKGVRNVTDGKTNYYLTWDPASLPMRTHETAPTKKHAGELSMHSGINQRAALHRVSSVDLARCYPWDWMHLFLENIVPALGLDTGRENYELEEDVWEIIGQEGVDAMRHIPSSFVRSYTAEAWGFWIMYLAPILLHNRFPDAKYHTHLCDLVNIMETCLLFKTVRPKIDVMRAKIHQWYREDRLETCTATIHGMLHIPDDILYYGPVWTSWTFHMERKCGEYQRNLSSKSAPWSNISKCVLHMAYLDQLCSRYDLEDELAVVSTRVAGGLSRGEKIFDDYSNYALRPPRQKTHHGDVELRRMIAAYLKEIVRGGNLKTINSQLPDNLPLWGKVRITDGGDSIRSNMAKSKRKSERDMSYVRFELVVHNAHKVLYGRLERIVECHLPDHPAFGIFRGTLRLLAHITPCKTDGKDAAKELTFYDATTAPIITDLAAVKAVIGRARTAKTAQTYHWGIVDRSLDRAQLTFEDGEDESEGDDD</sequence>
<protein>
    <recommendedName>
        <fullName evidence="4">Transposase family Tnp2 protein</fullName>
    </recommendedName>
</protein>
<evidence type="ECO:0000256" key="1">
    <source>
        <dbReference type="SAM" id="MobiDB-lite"/>
    </source>
</evidence>
<dbReference type="Proteomes" id="UP000076532">
    <property type="component" value="Unassembled WGS sequence"/>
</dbReference>
<evidence type="ECO:0008006" key="4">
    <source>
        <dbReference type="Google" id="ProtNLM"/>
    </source>
</evidence>
<evidence type="ECO:0000313" key="2">
    <source>
        <dbReference type="EMBL" id="KZP17178.1"/>
    </source>
</evidence>
<dbReference type="AlphaFoldDB" id="A0A166FUK6"/>
<gene>
    <name evidence="2" type="ORF">FIBSPDRAFT_912045</name>
</gene>
<dbReference type="STRING" id="436010.A0A166FUK6"/>